<evidence type="ECO:0000313" key="1">
    <source>
        <dbReference type="EMBL" id="AEV98471.1"/>
    </source>
</evidence>
<sequence>MDFPMPTAAPAWLNSRAIEQQLERIFLHPDFSSSEILKRFLTFVVQETLTGNANCLKEYTIALKVLQKPVNFNPQKNCIVRIHAGRLRRALYHYYNVPGADDEIIIGMPKGKYVPVFMDRQQWLEESLLNKSYEVNKTHAETEPLTFAILPFNYHAANEPTRTFLDDLCQQISSALSQVKSISVISYQVAKSMADSYSDLKELSTALRFNHLISVGAQYQQNRSRVNIQIIDCRYYRQIWSRVFDCTITDSNLFEVQDGICQVITNQASNFSCTNFKNQTV</sequence>
<dbReference type="KEGG" id="nko:Niako_2116"/>
<organism evidence="1 2">
    <name type="scientific">Niastella koreensis (strain DSM 17620 / KACC 11465 / NBRC 106392 / GR20-10)</name>
    <dbReference type="NCBI Taxonomy" id="700598"/>
    <lineage>
        <taxon>Bacteria</taxon>
        <taxon>Pseudomonadati</taxon>
        <taxon>Bacteroidota</taxon>
        <taxon>Chitinophagia</taxon>
        <taxon>Chitinophagales</taxon>
        <taxon>Chitinophagaceae</taxon>
        <taxon>Niastella</taxon>
    </lineage>
</organism>
<dbReference type="RefSeq" id="WP_014218385.1">
    <property type="nucleotide sequence ID" value="NC_016609.1"/>
</dbReference>
<dbReference type="Proteomes" id="UP000005438">
    <property type="component" value="Chromosome"/>
</dbReference>
<accession>G8TGM9</accession>
<dbReference type="eggNOG" id="COG5616">
    <property type="taxonomic scope" value="Bacteria"/>
</dbReference>
<protein>
    <submittedName>
        <fullName evidence="1">TPR repeat-containing protein</fullName>
    </submittedName>
</protein>
<proteinExistence type="predicted"/>
<dbReference type="HOGENOM" id="CLU_989823_0_0_10"/>
<dbReference type="AlphaFoldDB" id="G8TGM9"/>
<dbReference type="EMBL" id="CP003178">
    <property type="protein sequence ID" value="AEV98471.1"/>
    <property type="molecule type" value="Genomic_DNA"/>
</dbReference>
<dbReference type="OrthoDB" id="674273at2"/>
<reference evidence="1 2" key="1">
    <citation type="submission" date="2011-12" db="EMBL/GenBank/DDBJ databases">
        <title>The complete genome of Niastella koreensis GR20-10.</title>
        <authorList>
            <consortium name="US DOE Joint Genome Institute (JGI-PGF)"/>
            <person name="Lucas S."/>
            <person name="Han J."/>
            <person name="Lapidus A."/>
            <person name="Bruce D."/>
            <person name="Goodwin L."/>
            <person name="Pitluck S."/>
            <person name="Peters L."/>
            <person name="Kyrpides N."/>
            <person name="Mavromatis K."/>
            <person name="Ivanova N."/>
            <person name="Mikhailova N."/>
            <person name="Davenport K."/>
            <person name="Saunders E."/>
            <person name="Detter J.C."/>
            <person name="Tapia R."/>
            <person name="Han C."/>
            <person name="Land M."/>
            <person name="Hauser L."/>
            <person name="Markowitz V."/>
            <person name="Cheng J.-F."/>
            <person name="Hugenholtz P."/>
            <person name="Woyke T."/>
            <person name="Wu D."/>
            <person name="Tindall B."/>
            <person name="Pomrenke H."/>
            <person name="Brambilla E."/>
            <person name="Klenk H.-P."/>
            <person name="Eisen J.A."/>
        </authorList>
    </citation>
    <scope>NUCLEOTIDE SEQUENCE [LARGE SCALE GENOMIC DNA]</scope>
    <source>
        <strain evidence="2">DSM 17620 / KACC 11465 / NBRC 106392 / GR20-10</strain>
    </source>
</reference>
<dbReference type="STRING" id="700598.Niako_2116"/>
<evidence type="ECO:0000313" key="2">
    <source>
        <dbReference type="Proteomes" id="UP000005438"/>
    </source>
</evidence>
<name>G8TGM9_NIAKG</name>
<gene>
    <name evidence="1" type="ordered locus">Niako_2116</name>
</gene>